<dbReference type="NCBIfam" id="TIGR03860">
    <property type="entry name" value="FMN_nitrolo"/>
    <property type="match status" value="1"/>
</dbReference>
<feature type="binding site" evidence="6">
    <location>
        <position position="63"/>
    </location>
    <ligand>
        <name>FMN</name>
        <dbReference type="ChEBI" id="CHEBI:58210"/>
    </ligand>
</feature>
<keyword evidence="3" id="KW-0560">Oxidoreductase</keyword>
<dbReference type="GO" id="GO:0004497">
    <property type="term" value="F:monooxygenase activity"/>
    <property type="evidence" value="ECO:0007669"/>
    <property type="project" value="UniProtKB-KW"/>
</dbReference>
<gene>
    <name evidence="9" type="ORF">CRT60_05640</name>
</gene>
<feature type="binding site" evidence="6">
    <location>
        <position position="235"/>
    </location>
    <ligand>
        <name>FMN</name>
        <dbReference type="ChEBI" id="CHEBI:58210"/>
    </ligand>
</feature>
<evidence type="ECO:0000256" key="6">
    <source>
        <dbReference type="PIRSR" id="PIRSR000337-1"/>
    </source>
</evidence>
<keyword evidence="4" id="KW-0503">Monooxygenase</keyword>
<feature type="binding site" evidence="6">
    <location>
        <position position="109"/>
    </location>
    <ligand>
        <name>FMN</name>
        <dbReference type="ChEBI" id="CHEBI:58210"/>
    </ligand>
</feature>
<reference evidence="10" key="1">
    <citation type="submission" date="2017-10" db="EMBL/GenBank/DDBJ databases">
        <authorList>
            <person name="Kravchenko I.K."/>
            <person name="Grouzdev D.S."/>
        </authorList>
    </citation>
    <scope>NUCLEOTIDE SEQUENCE [LARGE SCALE GENOMIC DNA]</scope>
    <source>
        <strain evidence="10">B2</strain>
    </source>
</reference>
<proteinExistence type="inferred from homology"/>
<dbReference type="OrthoDB" id="6752030at2"/>
<comment type="caution">
    <text evidence="9">The sequence shown here is derived from an EMBL/GenBank/DDBJ whole genome shotgun (WGS) entry which is preliminary data.</text>
</comment>
<evidence type="ECO:0000313" key="10">
    <source>
        <dbReference type="Proteomes" id="UP000225379"/>
    </source>
</evidence>
<feature type="compositionally biased region" description="Basic residues" evidence="7">
    <location>
        <begin position="446"/>
        <end position="456"/>
    </location>
</feature>
<dbReference type="PANTHER" id="PTHR30011">
    <property type="entry name" value="ALKANESULFONATE MONOOXYGENASE-RELATED"/>
    <property type="match status" value="1"/>
</dbReference>
<dbReference type="InterPro" id="IPR016215">
    <property type="entry name" value="NTA_MOA"/>
</dbReference>
<evidence type="ECO:0000256" key="7">
    <source>
        <dbReference type="SAM" id="MobiDB-lite"/>
    </source>
</evidence>
<dbReference type="Pfam" id="PF00296">
    <property type="entry name" value="Bac_luciferase"/>
    <property type="match status" value="1"/>
</dbReference>
<sequence length="462" mass="51062">MTGRTRHKEIRLNAFHMNAPGHSWAGLWTHPKDRCADYTDLDFWIELARIAERGKLDGIFLADVSGVYDVYAGTPDAALAAGAQIPSNDPSVLISAMAAATRDLGFGVTASVGYEQPYYLARRFSTLDHLTKGRVGWNIVTGYLESAARAIGDGGVREHDQRYDRADEFLELAYRLWEGSWEDDAAVRDKAGRVFVRPEKVHRITHRGTFFDLDAIHLSEPSPQRTPLLYQAGTSGRGREFAARHAECVFMNQGRAAVAEAAADIRRRAATYGRHPEDLLVFVGATVSVAPTEAEARDKYEEYRSHIDTRGALALLSGWTGIDFSQYGPDDPVRYVKSNGMQSKIEAMTLRSPDRVWRVRDLADFGEVGGRGPFVVGTPSQVADELLTWVEAGADGFNLTRVVEPANLTDIVDLLVPELQDRGVYKTDYSPGTLREKLFGPGRARLSPRHPAHAFRHPGPAA</sequence>
<evidence type="ECO:0000256" key="5">
    <source>
        <dbReference type="ARBA" id="ARBA00033748"/>
    </source>
</evidence>
<feature type="domain" description="Luciferase-like" evidence="8">
    <location>
        <begin position="31"/>
        <end position="395"/>
    </location>
</feature>
<dbReference type="InterPro" id="IPR051260">
    <property type="entry name" value="Diverse_substr_monoxygenases"/>
</dbReference>
<accession>A0A2B8BL02</accession>
<dbReference type="PANTHER" id="PTHR30011:SF16">
    <property type="entry name" value="C2H2 FINGER DOMAIN TRANSCRIPTION FACTOR (EUROFUNG)-RELATED"/>
    <property type="match status" value="1"/>
</dbReference>
<dbReference type="GO" id="GO:0016705">
    <property type="term" value="F:oxidoreductase activity, acting on paired donors, with incorporation or reduction of molecular oxygen"/>
    <property type="evidence" value="ECO:0007669"/>
    <property type="project" value="InterPro"/>
</dbReference>
<evidence type="ECO:0000256" key="2">
    <source>
        <dbReference type="ARBA" id="ARBA00022643"/>
    </source>
</evidence>
<dbReference type="Proteomes" id="UP000225379">
    <property type="component" value="Unassembled WGS sequence"/>
</dbReference>
<feature type="binding site" evidence="6">
    <location>
        <position position="163"/>
    </location>
    <ligand>
        <name>FMN</name>
        <dbReference type="ChEBI" id="CHEBI:58210"/>
    </ligand>
</feature>
<feature type="binding site" evidence="6">
    <location>
        <position position="159"/>
    </location>
    <ligand>
        <name>FMN</name>
        <dbReference type="ChEBI" id="CHEBI:58210"/>
    </ligand>
</feature>
<evidence type="ECO:0000259" key="8">
    <source>
        <dbReference type="Pfam" id="PF00296"/>
    </source>
</evidence>
<dbReference type="InterPro" id="IPR036661">
    <property type="entry name" value="Luciferase-like_sf"/>
</dbReference>
<evidence type="ECO:0000256" key="4">
    <source>
        <dbReference type="ARBA" id="ARBA00023033"/>
    </source>
</evidence>
<dbReference type="RefSeq" id="WP_098735448.1">
    <property type="nucleotide sequence ID" value="NZ_PDKW01000038.1"/>
</dbReference>
<dbReference type="Gene3D" id="3.20.20.30">
    <property type="entry name" value="Luciferase-like domain"/>
    <property type="match status" value="1"/>
</dbReference>
<keyword evidence="10" id="KW-1185">Reference proteome</keyword>
<evidence type="ECO:0000313" key="9">
    <source>
        <dbReference type="EMBL" id="PGH58621.1"/>
    </source>
</evidence>
<keyword evidence="2 6" id="KW-0288">FMN</keyword>
<dbReference type="InterPro" id="IPR011251">
    <property type="entry name" value="Luciferase-like_dom"/>
</dbReference>
<feature type="region of interest" description="Disordered" evidence="7">
    <location>
        <begin position="440"/>
        <end position="462"/>
    </location>
</feature>
<dbReference type="AlphaFoldDB" id="A0A2B8BL02"/>
<dbReference type="SUPFAM" id="SSF51679">
    <property type="entry name" value="Bacterial luciferase-like"/>
    <property type="match status" value="1"/>
</dbReference>
<keyword evidence="1 6" id="KW-0285">Flavoprotein</keyword>
<organism evidence="9 10">
    <name type="scientific">Azospirillum palustre</name>
    <dbReference type="NCBI Taxonomy" id="2044885"/>
    <lineage>
        <taxon>Bacteria</taxon>
        <taxon>Pseudomonadati</taxon>
        <taxon>Pseudomonadota</taxon>
        <taxon>Alphaproteobacteria</taxon>
        <taxon>Rhodospirillales</taxon>
        <taxon>Azospirillaceae</taxon>
        <taxon>Azospirillum</taxon>
    </lineage>
</organism>
<evidence type="ECO:0000256" key="1">
    <source>
        <dbReference type="ARBA" id="ARBA00022630"/>
    </source>
</evidence>
<protein>
    <submittedName>
        <fullName evidence="9">N5,N10-methylene tetrahydromethanopterin reductase</fullName>
    </submittedName>
</protein>
<name>A0A2B8BL02_9PROT</name>
<dbReference type="EMBL" id="PDKW01000038">
    <property type="protein sequence ID" value="PGH58621.1"/>
    <property type="molecule type" value="Genomic_DNA"/>
</dbReference>
<evidence type="ECO:0000256" key="3">
    <source>
        <dbReference type="ARBA" id="ARBA00023002"/>
    </source>
</evidence>
<dbReference type="PIRSF" id="PIRSF000337">
    <property type="entry name" value="NTA_MOA"/>
    <property type="match status" value="1"/>
</dbReference>
<comment type="similarity">
    <text evidence="5">Belongs to the NtaA/SnaA/DszA monooxygenase family.</text>
</comment>